<dbReference type="PRINTS" id="PR00039">
    <property type="entry name" value="HTHLYSR"/>
</dbReference>
<dbReference type="Pfam" id="PF03466">
    <property type="entry name" value="LysR_substrate"/>
    <property type="match status" value="1"/>
</dbReference>
<dbReference type="InterPro" id="IPR005119">
    <property type="entry name" value="LysR_subst-bd"/>
</dbReference>
<dbReference type="AlphaFoldDB" id="A0A318LA47"/>
<dbReference type="CDD" id="cd05466">
    <property type="entry name" value="PBP2_LTTR_substrate"/>
    <property type="match status" value="1"/>
</dbReference>
<dbReference type="SUPFAM" id="SSF53850">
    <property type="entry name" value="Periplasmic binding protein-like II"/>
    <property type="match status" value="1"/>
</dbReference>
<sequence>MAVNFEYYRIFYYVAKYRSMTQAAAALMSSQPNVTRVINNLENELGCRLIIRNNRGITLTAEGEQLYKHAAIAFEQLQRGEAELSQNAGLQSGILYIGASETALHGLLLPILRQFHEAYPAVRLKIFNYTTPQAINALKSGQIDFAVVTSPTKVSGSLQEIKLKTIHEILIASSSFTSLANKKLHLKELTQYPLISLAQNTRTYELYNKFYLDHGLEWEPDIEVATSDLILPMVKNSLGLGFIPAEFAQEALSKGEIIEIQLVEKTLDRTICLIQDTHHGLSIAARAMRDLLVEKVK</sequence>
<name>A0A318LA47_9FIRM</name>
<accession>A0A318LA47</accession>
<reference evidence="6 7" key="1">
    <citation type="submission" date="2018-05" db="EMBL/GenBank/DDBJ databases">
        <title>Genomic Encyclopedia of Type Strains, Phase IV (KMG-IV): sequencing the most valuable type-strain genomes for metagenomic binning, comparative biology and taxonomic classification.</title>
        <authorList>
            <person name="Goeker M."/>
        </authorList>
    </citation>
    <scope>NUCLEOTIDE SEQUENCE [LARGE SCALE GENOMIC DNA]</scope>
    <source>
        <strain evidence="6 7">JC118</strain>
    </source>
</reference>
<protein>
    <submittedName>
        <fullName evidence="6">DNA-binding transcriptional LysR family regulator</fullName>
    </submittedName>
</protein>
<dbReference type="GO" id="GO:0003700">
    <property type="term" value="F:DNA-binding transcription factor activity"/>
    <property type="evidence" value="ECO:0007669"/>
    <property type="project" value="InterPro"/>
</dbReference>
<comment type="caution">
    <text evidence="6">The sequence shown here is derived from an EMBL/GenBank/DDBJ whole genome shotgun (WGS) entry which is preliminary data.</text>
</comment>
<dbReference type="InterPro" id="IPR036390">
    <property type="entry name" value="WH_DNA-bd_sf"/>
</dbReference>
<dbReference type="PANTHER" id="PTHR30419:SF8">
    <property type="entry name" value="NITROGEN ASSIMILATION TRANSCRIPTIONAL ACTIVATOR-RELATED"/>
    <property type="match status" value="1"/>
</dbReference>
<proteinExistence type="inferred from homology"/>
<dbReference type="SUPFAM" id="SSF46785">
    <property type="entry name" value="Winged helix' DNA-binding domain"/>
    <property type="match status" value="1"/>
</dbReference>
<dbReference type="EMBL" id="QJKH01000007">
    <property type="protein sequence ID" value="PXX78547.1"/>
    <property type="molecule type" value="Genomic_DNA"/>
</dbReference>
<evidence type="ECO:0000313" key="7">
    <source>
        <dbReference type="Proteomes" id="UP000247612"/>
    </source>
</evidence>
<dbReference type="GO" id="GO:0005829">
    <property type="term" value="C:cytosol"/>
    <property type="evidence" value="ECO:0007669"/>
    <property type="project" value="TreeGrafter"/>
</dbReference>
<feature type="domain" description="HTH lysR-type" evidence="5">
    <location>
        <begin position="9"/>
        <end position="60"/>
    </location>
</feature>
<dbReference type="PANTHER" id="PTHR30419">
    <property type="entry name" value="HTH-TYPE TRANSCRIPTIONAL REGULATOR YBHD"/>
    <property type="match status" value="1"/>
</dbReference>
<dbReference type="PROSITE" id="PS50931">
    <property type="entry name" value="HTH_LYSR"/>
    <property type="match status" value="1"/>
</dbReference>
<evidence type="ECO:0000313" key="6">
    <source>
        <dbReference type="EMBL" id="PXX78547.1"/>
    </source>
</evidence>
<dbReference type="InterPro" id="IPR036388">
    <property type="entry name" value="WH-like_DNA-bd_sf"/>
</dbReference>
<keyword evidence="2" id="KW-0805">Transcription regulation</keyword>
<evidence type="ECO:0000256" key="4">
    <source>
        <dbReference type="ARBA" id="ARBA00023163"/>
    </source>
</evidence>
<organism evidence="6 7">
    <name type="scientific">Dielma fastidiosa</name>
    <dbReference type="NCBI Taxonomy" id="1034346"/>
    <lineage>
        <taxon>Bacteria</taxon>
        <taxon>Bacillati</taxon>
        <taxon>Bacillota</taxon>
        <taxon>Erysipelotrichia</taxon>
        <taxon>Erysipelotrichales</taxon>
        <taxon>Erysipelotrichaceae</taxon>
        <taxon>Dielma</taxon>
    </lineage>
</organism>
<comment type="similarity">
    <text evidence="1">Belongs to the LysR transcriptional regulatory family.</text>
</comment>
<dbReference type="STRING" id="1034346.GCA_000313565_02965"/>
<dbReference type="OrthoDB" id="9778774at2"/>
<dbReference type="Pfam" id="PF00126">
    <property type="entry name" value="HTH_1"/>
    <property type="match status" value="1"/>
</dbReference>
<evidence type="ECO:0000259" key="5">
    <source>
        <dbReference type="PROSITE" id="PS50931"/>
    </source>
</evidence>
<dbReference type="Gene3D" id="1.10.10.10">
    <property type="entry name" value="Winged helix-like DNA-binding domain superfamily/Winged helix DNA-binding domain"/>
    <property type="match status" value="1"/>
</dbReference>
<evidence type="ECO:0000256" key="1">
    <source>
        <dbReference type="ARBA" id="ARBA00009437"/>
    </source>
</evidence>
<keyword evidence="4" id="KW-0804">Transcription</keyword>
<dbReference type="InterPro" id="IPR000847">
    <property type="entry name" value="LysR_HTH_N"/>
</dbReference>
<keyword evidence="3 6" id="KW-0238">DNA-binding</keyword>
<evidence type="ECO:0000256" key="3">
    <source>
        <dbReference type="ARBA" id="ARBA00023125"/>
    </source>
</evidence>
<dbReference type="GO" id="GO:0003677">
    <property type="term" value="F:DNA binding"/>
    <property type="evidence" value="ECO:0007669"/>
    <property type="project" value="UniProtKB-KW"/>
</dbReference>
<dbReference type="InterPro" id="IPR050950">
    <property type="entry name" value="HTH-type_LysR_regulators"/>
</dbReference>
<dbReference type="Proteomes" id="UP000247612">
    <property type="component" value="Unassembled WGS sequence"/>
</dbReference>
<dbReference type="FunFam" id="1.10.10.10:FF:000001">
    <property type="entry name" value="LysR family transcriptional regulator"/>
    <property type="match status" value="1"/>
</dbReference>
<dbReference type="Gene3D" id="3.40.190.290">
    <property type="match status" value="1"/>
</dbReference>
<dbReference type="RefSeq" id="WP_022939241.1">
    <property type="nucleotide sequence ID" value="NZ_CABKRQ010000008.1"/>
</dbReference>
<gene>
    <name evidence="6" type="ORF">DES51_10788</name>
</gene>
<evidence type="ECO:0000256" key="2">
    <source>
        <dbReference type="ARBA" id="ARBA00023015"/>
    </source>
</evidence>
<keyword evidence="7" id="KW-1185">Reference proteome</keyword>